<evidence type="ECO:0000313" key="1">
    <source>
        <dbReference type="EMBL" id="KHJ81864.1"/>
    </source>
</evidence>
<sequence>MPCKLGPPCVWFPDDLYVPEQRGCSVCKVHGHVWVMAFDSSCTLIALHMFPHYSRTSEITHLMGQR</sequence>
<dbReference type="EMBL" id="KN584655">
    <property type="protein sequence ID" value="KHJ81864.1"/>
    <property type="molecule type" value="Genomic_DNA"/>
</dbReference>
<protein>
    <submittedName>
        <fullName evidence="1">Uncharacterized protein</fullName>
    </submittedName>
</protein>
<reference evidence="1 2" key="1">
    <citation type="submission" date="2014-03" db="EMBL/GenBank/DDBJ databases">
        <title>Draft genome of the hookworm Oesophagostomum dentatum.</title>
        <authorList>
            <person name="Mitreva M."/>
        </authorList>
    </citation>
    <scope>NUCLEOTIDE SEQUENCE [LARGE SCALE GENOMIC DNA]</scope>
    <source>
        <strain evidence="1 2">OD-Hann</strain>
    </source>
</reference>
<organism evidence="1 2">
    <name type="scientific">Oesophagostomum dentatum</name>
    <name type="common">Nodular worm</name>
    <dbReference type="NCBI Taxonomy" id="61180"/>
    <lineage>
        <taxon>Eukaryota</taxon>
        <taxon>Metazoa</taxon>
        <taxon>Ecdysozoa</taxon>
        <taxon>Nematoda</taxon>
        <taxon>Chromadorea</taxon>
        <taxon>Rhabditida</taxon>
        <taxon>Rhabditina</taxon>
        <taxon>Rhabditomorpha</taxon>
        <taxon>Strongyloidea</taxon>
        <taxon>Strongylidae</taxon>
        <taxon>Oesophagostomum</taxon>
    </lineage>
</organism>
<gene>
    <name evidence="1" type="ORF">OESDEN_18447</name>
</gene>
<accession>A0A0B1SAA1</accession>
<keyword evidence="2" id="KW-1185">Reference proteome</keyword>
<dbReference type="AlphaFoldDB" id="A0A0B1SAA1"/>
<proteinExistence type="predicted"/>
<dbReference type="Proteomes" id="UP000053660">
    <property type="component" value="Unassembled WGS sequence"/>
</dbReference>
<name>A0A0B1SAA1_OESDE</name>
<evidence type="ECO:0000313" key="2">
    <source>
        <dbReference type="Proteomes" id="UP000053660"/>
    </source>
</evidence>